<protein>
    <submittedName>
        <fullName evidence="2">Uncharacterized protein</fullName>
    </submittedName>
</protein>
<gene>
    <name evidence="2" type="ORF">CEXT_116381</name>
</gene>
<dbReference type="EMBL" id="BPLR01014313">
    <property type="protein sequence ID" value="GIY68015.1"/>
    <property type="molecule type" value="Genomic_DNA"/>
</dbReference>
<keyword evidence="1" id="KW-0812">Transmembrane</keyword>
<name>A0AAV4VDH9_CAEEX</name>
<sequence>MNVFFPAASNASQEQALIPVFVLYSLTIRRAILFLFLEVSRFALKGLHYVFLHKELREERAVIPPRVQKGGSTVVKREEKMNFGNKYS</sequence>
<dbReference type="Proteomes" id="UP001054945">
    <property type="component" value="Unassembled WGS sequence"/>
</dbReference>
<accession>A0AAV4VDH9</accession>
<evidence type="ECO:0000313" key="2">
    <source>
        <dbReference type="EMBL" id="GIY68015.1"/>
    </source>
</evidence>
<keyword evidence="1" id="KW-0472">Membrane</keyword>
<evidence type="ECO:0000313" key="3">
    <source>
        <dbReference type="Proteomes" id="UP001054945"/>
    </source>
</evidence>
<proteinExistence type="predicted"/>
<keyword evidence="1" id="KW-1133">Transmembrane helix</keyword>
<feature type="transmembrane region" description="Helical" evidence="1">
    <location>
        <begin position="16"/>
        <end position="37"/>
    </location>
</feature>
<organism evidence="2 3">
    <name type="scientific">Caerostris extrusa</name>
    <name type="common">Bark spider</name>
    <name type="synonym">Caerostris bankana</name>
    <dbReference type="NCBI Taxonomy" id="172846"/>
    <lineage>
        <taxon>Eukaryota</taxon>
        <taxon>Metazoa</taxon>
        <taxon>Ecdysozoa</taxon>
        <taxon>Arthropoda</taxon>
        <taxon>Chelicerata</taxon>
        <taxon>Arachnida</taxon>
        <taxon>Araneae</taxon>
        <taxon>Araneomorphae</taxon>
        <taxon>Entelegynae</taxon>
        <taxon>Araneoidea</taxon>
        <taxon>Araneidae</taxon>
        <taxon>Caerostris</taxon>
    </lineage>
</organism>
<comment type="caution">
    <text evidence="2">The sequence shown here is derived from an EMBL/GenBank/DDBJ whole genome shotgun (WGS) entry which is preliminary data.</text>
</comment>
<reference evidence="2 3" key="1">
    <citation type="submission" date="2021-06" db="EMBL/GenBank/DDBJ databases">
        <title>Caerostris extrusa draft genome.</title>
        <authorList>
            <person name="Kono N."/>
            <person name="Arakawa K."/>
        </authorList>
    </citation>
    <scope>NUCLEOTIDE SEQUENCE [LARGE SCALE GENOMIC DNA]</scope>
</reference>
<keyword evidence="3" id="KW-1185">Reference proteome</keyword>
<evidence type="ECO:0000256" key="1">
    <source>
        <dbReference type="SAM" id="Phobius"/>
    </source>
</evidence>
<dbReference type="AlphaFoldDB" id="A0AAV4VDH9"/>